<keyword evidence="2" id="KW-0560">Oxidoreductase</keyword>
<proteinExistence type="predicted"/>
<accession>A0A508AFD1</accession>
<dbReference type="GO" id="GO:0017000">
    <property type="term" value="P:antibiotic biosynthetic process"/>
    <property type="evidence" value="ECO:0007669"/>
    <property type="project" value="UniProtKB-KW"/>
</dbReference>
<evidence type="ECO:0000256" key="1">
    <source>
        <dbReference type="ARBA" id="ARBA00001954"/>
    </source>
</evidence>
<sequence>MVTEVRQYGVADLESVGGMPMLLDASGDGGSAVAWVQQRQKELSEIVASNGALLIRGLKIHGSAQFGQILSTVFGSDLLEYVYRSTPRTALRGNVYTATEYPASEVIPQHNENAYSRSWPMRIAFLCMIPPETGGATPIGDSRAVYDLLPEDLRRKFEEKGVMYVRNYSTLDLPWSEVFQTESREEVEKYCSDNGLEFEWLENDGLRTRQVNPAVAEHPVTGEKLWFNQAHLFHVSNLKKDIADTLIASLGEDNLPRNSYYGDGSPIEGEALETIRQVYEQTKIRFPWEKNDLMLLDNMLFTHGREAYTGARKVLTGMACPNR</sequence>
<evidence type="ECO:0000313" key="5">
    <source>
        <dbReference type="EMBL" id="KAB8173337.1"/>
    </source>
</evidence>
<dbReference type="InterPro" id="IPR050411">
    <property type="entry name" value="AlphaKG_dependent_hydroxylases"/>
</dbReference>
<dbReference type="Pfam" id="PF02668">
    <property type="entry name" value="TauD"/>
    <property type="match status" value="1"/>
</dbReference>
<evidence type="ECO:0000256" key="2">
    <source>
        <dbReference type="ARBA" id="ARBA00023002"/>
    </source>
</evidence>
<keyword evidence="3" id="KW-0045">Antibiotic biosynthesis</keyword>
<dbReference type="InterPro" id="IPR042098">
    <property type="entry name" value="TauD-like_sf"/>
</dbReference>
<dbReference type="Proteomes" id="UP000320431">
    <property type="component" value="Unassembled WGS sequence"/>
</dbReference>
<reference evidence="5 6" key="1">
    <citation type="submission" date="2019-10" db="EMBL/GenBank/DDBJ databases">
        <title>Lysobacter alkalisoli sp. nov., isolated from saline-alkaline soil.</title>
        <authorList>
            <person name="Sun J.-Q."/>
        </authorList>
    </citation>
    <scope>NUCLEOTIDE SEQUENCE [LARGE SCALE GENOMIC DNA]</scope>
    <source>
        <strain evidence="5 6">KCTC 42381</strain>
    </source>
</reference>
<dbReference type="AlphaFoldDB" id="A0A508AFD1"/>
<dbReference type="EMBL" id="VICD02000243">
    <property type="protein sequence ID" value="KAB8173337.1"/>
    <property type="molecule type" value="Genomic_DNA"/>
</dbReference>
<dbReference type="GO" id="GO:0016706">
    <property type="term" value="F:2-oxoglutarate-dependent dioxygenase activity"/>
    <property type="evidence" value="ECO:0007669"/>
    <property type="project" value="UniProtKB-ARBA"/>
</dbReference>
<dbReference type="SUPFAM" id="SSF51197">
    <property type="entry name" value="Clavaminate synthase-like"/>
    <property type="match status" value="1"/>
</dbReference>
<name>A0A508AFD1_9GAMM</name>
<dbReference type="InterPro" id="IPR003819">
    <property type="entry name" value="TauD/TfdA-like"/>
</dbReference>
<comment type="caution">
    <text evidence="5">The sequence shown here is derived from an EMBL/GenBank/DDBJ whole genome shotgun (WGS) entry which is preliminary data.</text>
</comment>
<organism evidence="5 6">
    <name type="scientific">Marilutibacter maris</name>
    <dbReference type="NCBI Taxonomy" id="1605891"/>
    <lineage>
        <taxon>Bacteria</taxon>
        <taxon>Pseudomonadati</taxon>
        <taxon>Pseudomonadota</taxon>
        <taxon>Gammaproteobacteria</taxon>
        <taxon>Lysobacterales</taxon>
        <taxon>Lysobacteraceae</taxon>
        <taxon>Marilutibacter</taxon>
    </lineage>
</organism>
<keyword evidence="5" id="KW-0223">Dioxygenase</keyword>
<evidence type="ECO:0000256" key="3">
    <source>
        <dbReference type="ARBA" id="ARBA00023194"/>
    </source>
</evidence>
<evidence type="ECO:0000313" key="6">
    <source>
        <dbReference type="Proteomes" id="UP000320431"/>
    </source>
</evidence>
<dbReference type="PANTHER" id="PTHR10696">
    <property type="entry name" value="GAMMA-BUTYROBETAINE HYDROXYLASE-RELATED"/>
    <property type="match status" value="1"/>
</dbReference>
<gene>
    <name evidence="5" type="ORF">FKV24_014375</name>
</gene>
<dbReference type="PANTHER" id="PTHR10696:SF56">
    <property type="entry name" value="TAUD_TFDA-LIKE DOMAIN-CONTAINING PROTEIN"/>
    <property type="match status" value="1"/>
</dbReference>
<dbReference type="Gene3D" id="3.60.130.10">
    <property type="entry name" value="Clavaminate synthase-like"/>
    <property type="match status" value="1"/>
</dbReference>
<dbReference type="RefSeq" id="WP_141482872.1">
    <property type="nucleotide sequence ID" value="NZ_VICD02000243.1"/>
</dbReference>
<protein>
    <submittedName>
        <fullName evidence="5">TauD/TfdA family dioxygenase</fullName>
    </submittedName>
</protein>
<evidence type="ECO:0000259" key="4">
    <source>
        <dbReference type="Pfam" id="PF02668"/>
    </source>
</evidence>
<comment type="cofactor">
    <cofactor evidence="1">
        <name>Fe(2+)</name>
        <dbReference type="ChEBI" id="CHEBI:29033"/>
    </cofactor>
</comment>
<feature type="domain" description="TauD/TfdA-like" evidence="4">
    <location>
        <begin position="38"/>
        <end position="317"/>
    </location>
</feature>